<dbReference type="GO" id="GO:0080120">
    <property type="term" value="P:CAAX-box protein maturation"/>
    <property type="evidence" value="ECO:0007669"/>
    <property type="project" value="UniProtKB-ARBA"/>
</dbReference>
<organism evidence="3 4">
    <name type="scientific">Membranihabitans marinus</name>
    <dbReference type="NCBI Taxonomy" id="1227546"/>
    <lineage>
        <taxon>Bacteria</taxon>
        <taxon>Pseudomonadati</taxon>
        <taxon>Bacteroidota</taxon>
        <taxon>Saprospiria</taxon>
        <taxon>Saprospirales</taxon>
        <taxon>Saprospiraceae</taxon>
        <taxon>Membranihabitans</taxon>
    </lineage>
</organism>
<dbReference type="Pfam" id="PF02517">
    <property type="entry name" value="Rce1-like"/>
    <property type="match status" value="1"/>
</dbReference>
<keyword evidence="3" id="KW-0378">Hydrolase</keyword>
<reference evidence="3" key="1">
    <citation type="submission" date="2021-06" db="EMBL/GenBank/DDBJ databases">
        <title>44 bacteria genomes isolated from Dapeng, Shenzhen.</title>
        <authorList>
            <person name="Zheng W."/>
            <person name="Yu S."/>
            <person name="Huang Y."/>
        </authorList>
    </citation>
    <scope>NUCLEOTIDE SEQUENCE</scope>
    <source>
        <strain evidence="3">DP5N28-2</strain>
    </source>
</reference>
<gene>
    <name evidence="3" type="ORF">KUV50_07475</name>
</gene>
<dbReference type="AlphaFoldDB" id="A0A953HU76"/>
<feature type="transmembrane region" description="Helical" evidence="1">
    <location>
        <begin position="84"/>
        <end position="104"/>
    </location>
</feature>
<protein>
    <submittedName>
        <fullName evidence="3">CPBP family intramembrane metalloprotease</fullName>
    </submittedName>
</protein>
<keyword evidence="1" id="KW-1133">Transmembrane helix</keyword>
<feature type="transmembrane region" description="Helical" evidence="1">
    <location>
        <begin position="110"/>
        <end position="128"/>
    </location>
</feature>
<keyword evidence="1" id="KW-0812">Transmembrane</keyword>
<feature type="transmembrane region" description="Helical" evidence="1">
    <location>
        <begin position="135"/>
        <end position="153"/>
    </location>
</feature>
<comment type="caution">
    <text evidence="3">The sequence shown here is derived from an EMBL/GenBank/DDBJ whole genome shotgun (WGS) entry which is preliminary data.</text>
</comment>
<keyword evidence="3" id="KW-0645">Protease</keyword>
<keyword evidence="1" id="KW-0472">Membrane</keyword>
<evidence type="ECO:0000259" key="2">
    <source>
        <dbReference type="Pfam" id="PF02517"/>
    </source>
</evidence>
<name>A0A953HU76_9BACT</name>
<dbReference type="GO" id="GO:0004175">
    <property type="term" value="F:endopeptidase activity"/>
    <property type="evidence" value="ECO:0007669"/>
    <property type="project" value="UniProtKB-ARBA"/>
</dbReference>
<feature type="transmembrane region" description="Helical" evidence="1">
    <location>
        <begin position="159"/>
        <end position="180"/>
    </location>
</feature>
<dbReference type="Proteomes" id="UP000753961">
    <property type="component" value="Unassembled WGS sequence"/>
</dbReference>
<evidence type="ECO:0000313" key="4">
    <source>
        <dbReference type="Proteomes" id="UP000753961"/>
    </source>
</evidence>
<keyword evidence="3" id="KW-0482">Metalloprotease</keyword>
<evidence type="ECO:0000313" key="3">
    <source>
        <dbReference type="EMBL" id="MBY5957963.1"/>
    </source>
</evidence>
<sequence>MKTSTKLSLLTLLLFGAGGYLVIEYAQDQDFLEVLESGRGINTQLMTGLIAGMLASVVAVGLISRRFFKEEMECYKGLIDQLNLRFLDIIFLSLCAGIGEELFFRGGIQPFLGIWWTSILFVLLHGYLNPKNWRISIYGMVMVGIIAGFGFLFRDIGLISAMTAHAVLDIVLLIYITSYAPE</sequence>
<feature type="domain" description="CAAX prenyl protease 2/Lysostaphin resistance protein A-like" evidence="2">
    <location>
        <begin position="86"/>
        <end position="170"/>
    </location>
</feature>
<dbReference type="InterPro" id="IPR003675">
    <property type="entry name" value="Rce1/LyrA-like_dom"/>
</dbReference>
<evidence type="ECO:0000256" key="1">
    <source>
        <dbReference type="SAM" id="Phobius"/>
    </source>
</evidence>
<feature type="transmembrane region" description="Helical" evidence="1">
    <location>
        <begin position="43"/>
        <end position="63"/>
    </location>
</feature>
<accession>A0A953HU76</accession>
<proteinExistence type="predicted"/>
<dbReference type="GO" id="GO:0008237">
    <property type="term" value="F:metallopeptidase activity"/>
    <property type="evidence" value="ECO:0007669"/>
    <property type="project" value="UniProtKB-KW"/>
</dbReference>
<keyword evidence="4" id="KW-1185">Reference proteome</keyword>
<dbReference type="RefSeq" id="WP_222579503.1">
    <property type="nucleotide sequence ID" value="NZ_JAHVHU010000007.1"/>
</dbReference>
<dbReference type="EMBL" id="JAHVHU010000007">
    <property type="protein sequence ID" value="MBY5957963.1"/>
    <property type="molecule type" value="Genomic_DNA"/>
</dbReference>